<sequence length="406" mass="46215">MPAKHEVPPASLFHSRDNDDDDTSSTMSSSATSPELLTRSPLVELDQRGDLPDVRSDHIKAILERRAIQPGLYPSLESQEILENLTLDLIRKWCRKFRKSNASIGSEHLTCKVYKLLDDCKIAVGGACGYNTKAFWDKLLDVDARASRSWDIKRPESFLLALCGLLRLLERVQERKEIVKIIIDVLAISSLRHLGESHPMALLFRMASWNSISLRFCSKVRDVLETEYISQTRGDKYVLRARLLRCFGNVLINLKKFDEAESYYTQAFECAKAGSDINAVVEAYCGLARMERYRGRPDAAQKSLQSALEHLRDAGKNRSSLAANVLFKSAYAYMLMDDAAASELQFRQALSIYEQKGYALISRSDLIVVVRNLDDVLYRQGKATESQDLRRTYPDAFEQREELVWR</sequence>
<reference evidence="2" key="1">
    <citation type="submission" date="2020-04" db="EMBL/GenBank/DDBJ databases">
        <title>Draft genome resource of the tomato pathogen Pseudocercospora fuligena.</title>
        <authorList>
            <person name="Zaccaron A."/>
        </authorList>
    </citation>
    <scope>NUCLEOTIDE SEQUENCE</scope>
    <source>
        <strain evidence="2">PF001</strain>
    </source>
</reference>
<proteinExistence type="predicted"/>
<comment type="caution">
    <text evidence="2">The sequence shown here is derived from an EMBL/GenBank/DDBJ whole genome shotgun (WGS) entry which is preliminary data.</text>
</comment>
<protein>
    <recommendedName>
        <fullName evidence="4">MalT-like TPR region domain-containing protein</fullName>
    </recommendedName>
</protein>
<evidence type="ECO:0000256" key="1">
    <source>
        <dbReference type="SAM" id="MobiDB-lite"/>
    </source>
</evidence>
<dbReference type="Gene3D" id="1.25.40.10">
    <property type="entry name" value="Tetratricopeptide repeat domain"/>
    <property type="match status" value="1"/>
</dbReference>
<feature type="compositionally biased region" description="Low complexity" evidence="1">
    <location>
        <begin position="24"/>
        <end position="33"/>
    </location>
</feature>
<evidence type="ECO:0000313" key="3">
    <source>
        <dbReference type="Proteomes" id="UP000660729"/>
    </source>
</evidence>
<accession>A0A8H6RGX0</accession>
<dbReference type="AlphaFoldDB" id="A0A8H6RGX0"/>
<dbReference type="EMBL" id="JABCIY010000157">
    <property type="protein sequence ID" value="KAF7191625.1"/>
    <property type="molecule type" value="Genomic_DNA"/>
</dbReference>
<dbReference type="InterPro" id="IPR011990">
    <property type="entry name" value="TPR-like_helical_dom_sf"/>
</dbReference>
<evidence type="ECO:0008006" key="4">
    <source>
        <dbReference type="Google" id="ProtNLM"/>
    </source>
</evidence>
<evidence type="ECO:0000313" key="2">
    <source>
        <dbReference type="EMBL" id="KAF7191625.1"/>
    </source>
</evidence>
<organism evidence="2 3">
    <name type="scientific">Pseudocercospora fuligena</name>
    <dbReference type="NCBI Taxonomy" id="685502"/>
    <lineage>
        <taxon>Eukaryota</taxon>
        <taxon>Fungi</taxon>
        <taxon>Dikarya</taxon>
        <taxon>Ascomycota</taxon>
        <taxon>Pezizomycotina</taxon>
        <taxon>Dothideomycetes</taxon>
        <taxon>Dothideomycetidae</taxon>
        <taxon>Mycosphaerellales</taxon>
        <taxon>Mycosphaerellaceae</taxon>
        <taxon>Pseudocercospora</taxon>
    </lineage>
</organism>
<feature type="region of interest" description="Disordered" evidence="1">
    <location>
        <begin position="1"/>
        <end position="39"/>
    </location>
</feature>
<dbReference type="InterPro" id="IPR019734">
    <property type="entry name" value="TPR_rpt"/>
</dbReference>
<gene>
    <name evidence="2" type="ORF">HII31_07127</name>
</gene>
<keyword evidence="3" id="KW-1185">Reference proteome</keyword>
<dbReference type="Pfam" id="PF13424">
    <property type="entry name" value="TPR_12"/>
    <property type="match status" value="1"/>
</dbReference>
<dbReference type="Proteomes" id="UP000660729">
    <property type="component" value="Unassembled WGS sequence"/>
</dbReference>
<dbReference type="SMART" id="SM00028">
    <property type="entry name" value="TPR"/>
    <property type="match status" value="3"/>
</dbReference>
<dbReference type="SUPFAM" id="SSF48452">
    <property type="entry name" value="TPR-like"/>
    <property type="match status" value="1"/>
</dbReference>
<name>A0A8H6RGX0_9PEZI</name>